<organism evidence="2 3">
    <name type="scientific">Aspergillus violaceofuscus (strain CBS 115571)</name>
    <dbReference type="NCBI Taxonomy" id="1450538"/>
    <lineage>
        <taxon>Eukaryota</taxon>
        <taxon>Fungi</taxon>
        <taxon>Dikarya</taxon>
        <taxon>Ascomycota</taxon>
        <taxon>Pezizomycotina</taxon>
        <taxon>Eurotiomycetes</taxon>
        <taxon>Eurotiomycetidae</taxon>
        <taxon>Eurotiales</taxon>
        <taxon>Aspergillaceae</taxon>
        <taxon>Aspergillus</taxon>
    </lineage>
</organism>
<dbReference type="InterPro" id="IPR026893">
    <property type="entry name" value="Tyr/Ser_Pase_IphP-type"/>
</dbReference>
<dbReference type="STRING" id="1450538.A0A2V5HPY9"/>
<dbReference type="Proteomes" id="UP000249829">
    <property type="component" value="Unassembled WGS sequence"/>
</dbReference>
<dbReference type="PROSITE" id="PS00383">
    <property type="entry name" value="TYR_PHOSPHATASE_1"/>
    <property type="match status" value="1"/>
</dbReference>
<evidence type="ECO:0000313" key="3">
    <source>
        <dbReference type="Proteomes" id="UP000249829"/>
    </source>
</evidence>
<dbReference type="PANTHER" id="PTHR31126">
    <property type="entry name" value="TYROSINE-PROTEIN PHOSPHATASE"/>
    <property type="match status" value="1"/>
</dbReference>
<dbReference type="InterPro" id="IPR029021">
    <property type="entry name" value="Prot-tyrosine_phosphatase-like"/>
</dbReference>
<evidence type="ECO:0000313" key="2">
    <source>
        <dbReference type="EMBL" id="PYI24174.1"/>
    </source>
</evidence>
<dbReference type="InterPro" id="IPR016130">
    <property type="entry name" value="Tyr_Pase_AS"/>
</dbReference>
<proteinExistence type="predicted"/>
<dbReference type="GO" id="GO:0004721">
    <property type="term" value="F:phosphoprotein phosphatase activity"/>
    <property type="evidence" value="ECO:0007669"/>
    <property type="project" value="InterPro"/>
</dbReference>
<dbReference type="Gene3D" id="3.90.190.10">
    <property type="entry name" value="Protein tyrosine phosphatase superfamily"/>
    <property type="match status" value="1"/>
</dbReference>
<dbReference type="EMBL" id="KZ825103">
    <property type="protein sequence ID" value="PYI24174.1"/>
    <property type="molecule type" value="Genomic_DNA"/>
</dbReference>
<dbReference type="PROSITE" id="PS50056">
    <property type="entry name" value="TYR_PHOSPHATASE_2"/>
    <property type="match status" value="1"/>
</dbReference>
<keyword evidence="3" id="KW-1185">Reference proteome</keyword>
<dbReference type="Pfam" id="PF13350">
    <property type="entry name" value="Y_phosphatase3"/>
    <property type="match status" value="1"/>
</dbReference>
<feature type="domain" description="Tyrosine specific protein phosphatases" evidence="1">
    <location>
        <begin position="126"/>
        <end position="180"/>
    </location>
</feature>
<reference evidence="2 3" key="1">
    <citation type="submission" date="2018-02" db="EMBL/GenBank/DDBJ databases">
        <title>The genomes of Aspergillus section Nigri reveals drivers in fungal speciation.</title>
        <authorList>
            <consortium name="DOE Joint Genome Institute"/>
            <person name="Vesth T.C."/>
            <person name="Nybo J."/>
            <person name="Theobald S."/>
            <person name="Brandl J."/>
            <person name="Frisvad J.C."/>
            <person name="Nielsen K.F."/>
            <person name="Lyhne E.K."/>
            <person name="Kogle M.E."/>
            <person name="Kuo A."/>
            <person name="Riley R."/>
            <person name="Clum A."/>
            <person name="Nolan M."/>
            <person name="Lipzen A."/>
            <person name="Salamov A."/>
            <person name="Henrissat B."/>
            <person name="Wiebenga A."/>
            <person name="De vries R.P."/>
            <person name="Grigoriev I.V."/>
            <person name="Mortensen U.H."/>
            <person name="Andersen M.R."/>
            <person name="Baker S.E."/>
        </authorList>
    </citation>
    <scope>NUCLEOTIDE SEQUENCE [LARGE SCALE GENOMIC DNA]</scope>
    <source>
        <strain evidence="2 3">CBS 115571</strain>
    </source>
</reference>
<name>A0A2V5HPY9_ASPV1</name>
<dbReference type="PANTHER" id="PTHR31126:SF1">
    <property type="entry name" value="TYROSINE SPECIFIC PROTEIN PHOSPHATASES DOMAIN-CONTAINING PROTEIN"/>
    <property type="match status" value="1"/>
</dbReference>
<dbReference type="OMA" id="HTIFDFR"/>
<dbReference type="AlphaFoldDB" id="A0A2V5HPY9"/>
<evidence type="ECO:0000259" key="1">
    <source>
        <dbReference type="PROSITE" id="PS50056"/>
    </source>
</evidence>
<sequence>MPGELSFCETYGLYNFRDIGGYPCSNGAVVRRGFIYRSAGLTQLTTLGELLLRDELGIKYIFDLRASTEGSKTLTAGIITQHVPALDWEQSRQPIMDHFNSLAEDPIHAFLVVYEHLLIASGPAFKTILTFIKQHPGCPVLIHCDLGKDRTGILIALLLTLAGVSEEDVLEDYHLSERGIEPLIASKTARLLRHIGPEQPPRKIERHFWAHPDSMKACLRVVDEVYGGVSGYFRFLGLNDTEIDCIRRRLVEAE</sequence>
<dbReference type="InterPro" id="IPR000387">
    <property type="entry name" value="Tyr_Pase_dom"/>
</dbReference>
<dbReference type="SUPFAM" id="SSF52799">
    <property type="entry name" value="(Phosphotyrosine protein) phosphatases II"/>
    <property type="match status" value="1"/>
</dbReference>
<gene>
    <name evidence="2" type="ORF">BO99DRAFT_128052</name>
</gene>
<accession>A0A2V5HPY9</accession>
<protein>
    <recommendedName>
        <fullName evidence="1">Tyrosine specific protein phosphatases domain-containing protein</fullName>
    </recommendedName>
</protein>